<evidence type="ECO:0000256" key="4">
    <source>
        <dbReference type="PROSITE-ProRule" id="PRU00409"/>
    </source>
</evidence>
<dbReference type="PANTHER" id="PTHR43585">
    <property type="entry name" value="FUMIPYRROLE BIOSYNTHESIS PROTEIN C"/>
    <property type="match status" value="1"/>
</dbReference>
<evidence type="ECO:0000313" key="6">
    <source>
        <dbReference type="EMBL" id="AIG77570.1"/>
    </source>
</evidence>
<dbReference type="GO" id="GO:0046872">
    <property type="term" value="F:metal ion binding"/>
    <property type="evidence" value="ECO:0007669"/>
    <property type="project" value="InterPro"/>
</dbReference>
<dbReference type="PROSITE" id="PS50975">
    <property type="entry name" value="ATP_GRASP"/>
    <property type="match status" value="1"/>
</dbReference>
<evidence type="ECO:0000259" key="5">
    <source>
        <dbReference type="PROSITE" id="PS50975"/>
    </source>
</evidence>
<keyword evidence="2 4" id="KW-0547">Nucleotide-binding</keyword>
<dbReference type="InterPro" id="IPR013815">
    <property type="entry name" value="ATP_grasp_subdomain_1"/>
</dbReference>
<evidence type="ECO:0000256" key="2">
    <source>
        <dbReference type="ARBA" id="ARBA00022741"/>
    </source>
</evidence>
<dbReference type="Gene3D" id="3.30.1490.20">
    <property type="entry name" value="ATP-grasp fold, A domain"/>
    <property type="match status" value="1"/>
</dbReference>
<dbReference type="InterPro" id="IPR011761">
    <property type="entry name" value="ATP-grasp"/>
</dbReference>
<dbReference type="GO" id="GO:0005524">
    <property type="term" value="F:ATP binding"/>
    <property type="evidence" value="ECO:0007669"/>
    <property type="project" value="UniProtKB-UniRule"/>
</dbReference>
<dbReference type="STRING" id="208439.AJAP_23595"/>
<dbReference type="Proteomes" id="UP000028492">
    <property type="component" value="Chromosome"/>
</dbReference>
<dbReference type="eggNOG" id="COG0151">
    <property type="taxonomic scope" value="Bacteria"/>
</dbReference>
<feature type="domain" description="ATP-grasp" evidence="5">
    <location>
        <begin position="119"/>
        <end position="320"/>
    </location>
</feature>
<keyword evidence="3 4" id="KW-0067">ATP-binding</keyword>
<evidence type="ECO:0000256" key="1">
    <source>
        <dbReference type="ARBA" id="ARBA00022598"/>
    </source>
</evidence>
<keyword evidence="1 6" id="KW-0436">Ligase</keyword>
<dbReference type="KEGG" id="aja:AJAP_23595"/>
<dbReference type="RefSeq" id="WP_038515226.1">
    <property type="nucleotide sequence ID" value="NZ_CP008953.1"/>
</dbReference>
<dbReference type="Gene3D" id="3.30.470.20">
    <property type="entry name" value="ATP-grasp fold, B domain"/>
    <property type="match status" value="1"/>
</dbReference>
<evidence type="ECO:0000313" key="7">
    <source>
        <dbReference type="Proteomes" id="UP000028492"/>
    </source>
</evidence>
<name>A0A075V430_9PSEU</name>
<dbReference type="InterPro" id="IPR052032">
    <property type="entry name" value="ATP-dep_AA_Ligase"/>
</dbReference>
<dbReference type="EC" id="6.3.5.5" evidence="6"/>
<dbReference type="GO" id="GO:0004088">
    <property type="term" value="F:carbamoyl-phosphate synthase (glutamine-hydrolyzing) activity"/>
    <property type="evidence" value="ECO:0007669"/>
    <property type="project" value="UniProtKB-EC"/>
</dbReference>
<dbReference type="PANTHER" id="PTHR43585:SF2">
    <property type="entry name" value="ATP-GRASP ENZYME FSQD"/>
    <property type="match status" value="1"/>
</dbReference>
<dbReference type="Gene3D" id="3.40.50.20">
    <property type="match status" value="1"/>
</dbReference>
<dbReference type="Pfam" id="PF13535">
    <property type="entry name" value="ATP-grasp_4"/>
    <property type="match status" value="1"/>
</dbReference>
<sequence length="426" mass="46411">MTRPVVLVGFVAAALGSSIKDFQPDGSVIFVEEPDVVRKRDARKTVAGSALVRELIEWEFHLPGKADEFYHVHHDLDPAAVVPLTEYATPFAARLAERYGVAGAGFGAAQILRDKAVLRLVSRAAGIANPASARVESPEQVREFMARHPGKTVLKPSNRQASVGTQVLTDPAEAEQAWTNCVVQDEGIFVPDRAMELKMLAESFVEGDEFSVEMLLRDGEPLFANVTGKRLFPGPRPIELAHIVPADIPDELTATLTEETRRLTAATGFRTGIVHCEWIVSDGVPYLVECAGRFAGDGIIELIQRAYPVELNRAYFSVMKDEPVVDLLPRKAERGAAVRFLSIEPGLIEDVRGVEKAAQSEGVFMCDVSVSAGDRFDGLRSSWDRVGDLMVTADSPAEASRLAEEAVALIEIDVRPDRGERENAAP</sequence>
<dbReference type="EMBL" id="CP008953">
    <property type="protein sequence ID" value="AIG77570.1"/>
    <property type="molecule type" value="Genomic_DNA"/>
</dbReference>
<keyword evidence="7" id="KW-1185">Reference proteome</keyword>
<evidence type="ECO:0000256" key="3">
    <source>
        <dbReference type="ARBA" id="ARBA00022840"/>
    </source>
</evidence>
<dbReference type="HOGENOM" id="CLU_029016_6_3_11"/>
<dbReference type="SUPFAM" id="SSF56059">
    <property type="entry name" value="Glutathione synthetase ATP-binding domain-like"/>
    <property type="match status" value="1"/>
</dbReference>
<reference evidence="6 7" key="1">
    <citation type="journal article" date="2014" name="J. Biotechnol.">
        <title>Complete genome sequence of the actinobacterium Amycolatopsis japonica MG417-CF17(T) (=DSM 44213T) producing (S,S)-N,N'-ethylenediaminedisuccinic acid.</title>
        <authorList>
            <person name="Stegmann E."/>
            <person name="Albersmeier A."/>
            <person name="Spohn M."/>
            <person name="Gert H."/>
            <person name="Weber T."/>
            <person name="Wohlleben W."/>
            <person name="Kalinowski J."/>
            <person name="Ruckert C."/>
        </authorList>
    </citation>
    <scope>NUCLEOTIDE SEQUENCE [LARGE SCALE GENOMIC DNA]</scope>
    <source>
        <strain evidence="7">MG417-CF17 (DSM 44213)</strain>
    </source>
</reference>
<organism evidence="6 7">
    <name type="scientific">Amycolatopsis japonica</name>
    <dbReference type="NCBI Taxonomy" id="208439"/>
    <lineage>
        <taxon>Bacteria</taxon>
        <taxon>Bacillati</taxon>
        <taxon>Actinomycetota</taxon>
        <taxon>Actinomycetes</taxon>
        <taxon>Pseudonocardiales</taxon>
        <taxon>Pseudonocardiaceae</taxon>
        <taxon>Amycolatopsis</taxon>
        <taxon>Amycolatopsis japonica group</taxon>
    </lineage>
</organism>
<dbReference type="AlphaFoldDB" id="A0A075V430"/>
<dbReference type="Pfam" id="PF18603">
    <property type="entry name" value="LAL_C2"/>
    <property type="match status" value="1"/>
</dbReference>
<gene>
    <name evidence="6" type="ORF">AJAP_23595</name>
</gene>
<dbReference type="InterPro" id="IPR040570">
    <property type="entry name" value="LAL_C2"/>
</dbReference>
<proteinExistence type="predicted"/>
<accession>A0A075V430</accession>
<protein>
    <submittedName>
        <fullName evidence="6">Carbamoyl-phosphate synthase large chain</fullName>
        <ecNumber evidence="6">6.3.5.5</ecNumber>
    </submittedName>
</protein>